<gene>
    <name evidence="2" type="ORF">V9T40_006046</name>
</gene>
<evidence type="ECO:0000256" key="1">
    <source>
        <dbReference type="SAM" id="SignalP"/>
    </source>
</evidence>
<comment type="caution">
    <text evidence="2">The sequence shown here is derived from an EMBL/GenBank/DDBJ whole genome shotgun (WGS) entry which is preliminary data.</text>
</comment>
<sequence>MLPFFLLVLGMVFDVVPKVDSRTDEYICVDLLNNTTKTWEVIMSSKSLAELLSRNETELLDGGELSHCLYFPPTEEFEIDLSNNGGNPALEFKIREMSPSYLNDVSASLDFGGFAKADYFITVLENQRAEFMMITNKIRECLLHRTSNLEALKLLNSSECMNGEPIWLMSIRNHGDGGFSSPATITNSAFVRWLDYQKYLDSPTIFRRRSNNLSASARFVFPVQMKP</sequence>
<dbReference type="AlphaFoldDB" id="A0AAN9TTN1"/>
<accession>A0AAN9TTN1</accession>
<feature type="chain" id="PRO_5042810808" evidence="1">
    <location>
        <begin position="22"/>
        <end position="227"/>
    </location>
</feature>
<protein>
    <submittedName>
        <fullName evidence="2">Uncharacterized protein</fullName>
    </submittedName>
</protein>
<organism evidence="2 3">
    <name type="scientific">Parthenolecanium corni</name>
    <dbReference type="NCBI Taxonomy" id="536013"/>
    <lineage>
        <taxon>Eukaryota</taxon>
        <taxon>Metazoa</taxon>
        <taxon>Ecdysozoa</taxon>
        <taxon>Arthropoda</taxon>
        <taxon>Hexapoda</taxon>
        <taxon>Insecta</taxon>
        <taxon>Pterygota</taxon>
        <taxon>Neoptera</taxon>
        <taxon>Paraneoptera</taxon>
        <taxon>Hemiptera</taxon>
        <taxon>Sternorrhyncha</taxon>
        <taxon>Coccoidea</taxon>
        <taxon>Coccidae</taxon>
        <taxon>Parthenolecanium</taxon>
    </lineage>
</organism>
<name>A0AAN9TTN1_9HEMI</name>
<reference evidence="2 3" key="1">
    <citation type="submission" date="2024-03" db="EMBL/GenBank/DDBJ databases">
        <title>Adaptation during the transition from Ophiocordyceps entomopathogen to insect associate is accompanied by gene loss and intensified selection.</title>
        <authorList>
            <person name="Ward C.M."/>
            <person name="Onetto C.A."/>
            <person name="Borneman A.R."/>
        </authorList>
    </citation>
    <scope>NUCLEOTIDE SEQUENCE [LARGE SCALE GENOMIC DNA]</scope>
    <source>
        <strain evidence="2">AWRI1</strain>
        <tissue evidence="2">Single Adult Female</tissue>
    </source>
</reference>
<evidence type="ECO:0000313" key="3">
    <source>
        <dbReference type="Proteomes" id="UP001367676"/>
    </source>
</evidence>
<dbReference type="Proteomes" id="UP001367676">
    <property type="component" value="Unassembled WGS sequence"/>
</dbReference>
<keyword evidence="3" id="KW-1185">Reference proteome</keyword>
<dbReference type="EMBL" id="JBBCAQ010000003">
    <property type="protein sequence ID" value="KAK7604860.1"/>
    <property type="molecule type" value="Genomic_DNA"/>
</dbReference>
<proteinExistence type="predicted"/>
<evidence type="ECO:0000313" key="2">
    <source>
        <dbReference type="EMBL" id="KAK7604860.1"/>
    </source>
</evidence>
<keyword evidence="1" id="KW-0732">Signal</keyword>
<feature type="signal peptide" evidence="1">
    <location>
        <begin position="1"/>
        <end position="21"/>
    </location>
</feature>